<gene>
    <name evidence="9" type="ORF">VTJ49DRAFT_507</name>
</gene>
<dbReference type="PANTHER" id="PTHR40626">
    <property type="entry name" value="MIP31509P"/>
    <property type="match status" value="1"/>
</dbReference>
<protein>
    <recommendedName>
        <fullName evidence="8">Zn(2)-C6 fungal-type domain-containing protein</fullName>
    </recommendedName>
</protein>
<evidence type="ECO:0000256" key="2">
    <source>
        <dbReference type="ARBA" id="ARBA00022723"/>
    </source>
</evidence>
<evidence type="ECO:0000256" key="7">
    <source>
        <dbReference type="SAM" id="MobiDB-lite"/>
    </source>
</evidence>
<dbReference type="CDD" id="cd00067">
    <property type="entry name" value="GAL4"/>
    <property type="match status" value="1"/>
</dbReference>
<evidence type="ECO:0000313" key="9">
    <source>
        <dbReference type="EMBL" id="KAL1840381.1"/>
    </source>
</evidence>
<keyword evidence="5" id="KW-0862">Zinc</keyword>
<name>A0ABR3VF55_HUMIN</name>
<comment type="subcellular location">
    <subcellularLocation>
        <location evidence="1">Nucleus</location>
    </subcellularLocation>
</comment>
<accession>A0ABR3VF55</accession>
<keyword evidence="10" id="KW-1185">Reference proteome</keyword>
<evidence type="ECO:0000256" key="4">
    <source>
        <dbReference type="ARBA" id="ARBA00022771"/>
    </source>
</evidence>
<dbReference type="Proteomes" id="UP001583172">
    <property type="component" value="Unassembled WGS sequence"/>
</dbReference>
<feature type="domain" description="Zn(2)-C6 fungal-type" evidence="8">
    <location>
        <begin position="22"/>
        <end position="51"/>
    </location>
</feature>
<sequence length="655" mass="71344">MKPLNRTHDAPPLAKRGKTARACDGCFRSKLACDGNSPCARCVSRQLTCTHSRARDSSVSASSSPTQHVGGSNAAFIAAGNESATPDSTSPKNGQQTETKIPVSFLLSLTNPEAESMIGAFLNEPSRDADIPTLDLPQDAISTDAGVDAQDSAYLIPTDGFGIPWFLTETFFTDTDSFSELASLDLPPADTTEGVDPALAPIVSELESLHRAITANTTNSCSPSPSTSVNNTSTNTPFYDPVLASQVFTRSNRDVFIPTYFRNVHKHLPLVHRPTFCVEVNPSSSASSSSSLPSSAPPLVLAVFLCGALYAPPRDSALAVPRFFAIAEEYIFRELERLLSVVLPLQNDRGRDGLSGGSEVAIDRADDGGKDRGGPDEEDAEMTMYQTFQAAMLVQGAQFMLNNPAARSKNFKARRIVLVDTARKLGLTRARHTQEVAEGGVPDWRRIATMLVLSGWQQSGVFHEPGPMVVYEMTGELPSLPELWEASDAAEFEAIIATRGSGCWRRSASLRDCMDAFMDPAWTGVNGFPLRNLTLLDMFILISTIHAMIGTAHHFSLLRASDPALRRATERWQELWETTVADVDSEVLRMSGFARHCGEFRWLAIALLDWTAAGRDKALPYFQSMGHETPRELHALLKELRDTARNQGLPPQASR</sequence>
<keyword evidence="4" id="KW-0863">Zinc-finger</keyword>
<dbReference type="EMBL" id="JAZGSY010000115">
    <property type="protein sequence ID" value="KAL1840381.1"/>
    <property type="molecule type" value="Genomic_DNA"/>
</dbReference>
<evidence type="ECO:0000256" key="5">
    <source>
        <dbReference type="ARBA" id="ARBA00022833"/>
    </source>
</evidence>
<dbReference type="InterPro" id="IPR051059">
    <property type="entry name" value="VerF-like"/>
</dbReference>
<dbReference type="SMART" id="SM00066">
    <property type="entry name" value="GAL4"/>
    <property type="match status" value="1"/>
</dbReference>
<dbReference type="Pfam" id="PF00172">
    <property type="entry name" value="Zn_clus"/>
    <property type="match status" value="1"/>
</dbReference>
<feature type="region of interest" description="Disordered" evidence="7">
    <location>
        <begin position="353"/>
        <end position="378"/>
    </location>
</feature>
<reference evidence="9 10" key="1">
    <citation type="journal article" date="2024" name="Commun. Biol.">
        <title>Comparative genomic analysis of thermophilic fungi reveals convergent evolutionary adaptations and gene losses.</title>
        <authorList>
            <person name="Steindorff A.S."/>
            <person name="Aguilar-Pontes M.V."/>
            <person name="Robinson A.J."/>
            <person name="Andreopoulos B."/>
            <person name="LaButti K."/>
            <person name="Kuo A."/>
            <person name="Mondo S."/>
            <person name="Riley R."/>
            <person name="Otillar R."/>
            <person name="Haridas S."/>
            <person name="Lipzen A."/>
            <person name="Grimwood J."/>
            <person name="Schmutz J."/>
            <person name="Clum A."/>
            <person name="Reid I.D."/>
            <person name="Moisan M.C."/>
            <person name="Butler G."/>
            <person name="Nguyen T.T.M."/>
            <person name="Dewar K."/>
            <person name="Conant G."/>
            <person name="Drula E."/>
            <person name="Henrissat B."/>
            <person name="Hansel C."/>
            <person name="Singer S."/>
            <person name="Hutchinson M.I."/>
            <person name="de Vries R.P."/>
            <person name="Natvig D.O."/>
            <person name="Powell A.J."/>
            <person name="Tsang A."/>
            <person name="Grigoriev I.V."/>
        </authorList>
    </citation>
    <scope>NUCLEOTIDE SEQUENCE [LARGE SCALE GENOMIC DNA]</scope>
    <source>
        <strain evidence="9 10">CBS 620.91</strain>
    </source>
</reference>
<dbReference type="Pfam" id="PF04082">
    <property type="entry name" value="Fungal_trans"/>
    <property type="match status" value="1"/>
</dbReference>
<dbReference type="InterPro" id="IPR007219">
    <property type="entry name" value="XnlR_reg_dom"/>
</dbReference>
<evidence type="ECO:0000259" key="8">
    <source>
        <dbReference type="PROSITE" id="PS50048"/>
    </source>
</evidence>
<evidence type="ECO:0000256" key="1">
    <source>
        <dbReference type="ARBA" id="ARBA00004123"/>
    </source>
</evidence>
<keyword evidence="2" id="KW-0479">Metal-binding</keyword>
<proteinExistence type="predicted"/>
<comment type="caution">
    <text evidence="9">The sequence shown here is derived from an EMBL/GenBank/DDBJ whole genome shotgun (WGS) entry which is preliminary data.</text>
</comment>
<evidence type="ECO:0000256" key="3">
    <source>
        <dbReference type="ARBA" id="ARBA00022737"/>
    </source>
</evidence>
<dbReference type="InterPro" id="IPR036864">
    <property type="entry name" value="Zn2-C6_fun-type_DNA-bd_sf"/>
</dbReference>
<dbReference type="SUPFAM" id="SSF57701">
    <property type="entry name" value="Zn2/Cys6 DNA-binding domain"/>
    <property type="match status" value="1"/>
</dbReference>
<evidence type="ECO:0000313" key="10">
    <source>
        <dbReference type="Proteomes" id="UP001583172"/>
    </source>
</evidence>
<feature type="compositionally biased region" description="Basic and acidic residues" evidence="7">
    <location>
        <begin position="361"/>
        <end position="375"/>
    </location>
</feature>
<evidence type="ECO:0000256" key="6">
    <source>
        <dbReference type="ARBA" id="ARBA00023242"/>
    </source>
</evidence>
<dbReference type="CDD" id="cd12148">
    <property type="entry name" value="fungal_TF_MHR"/>
    <property type="match status" value="1"/>
</dbReference>
<dbReference type="PROSITE" id="PS50048">
    <property type="entry name" value="ZN2_CY6_FUNGAL_2"/>
    <property type="match status" value="1"/>
</dbReference>
<organism evidence="9 10">
    <name type="scientific">Humicola insolens</name>
    <name type="common">Soft-rot fungus</name>
    <dbReference type="NCBI Taxonomy" id="85995"/>
    <lineage>
        <taxon>Eukaryota</taxon>
        <taxon>Fungi</taxon>
        <taxon>Dikarya</taxon>
        <taxon>Ascomycota</taxon>
        <taxon>Pezizomycotina</taxon>
        <taxon>Sordariomycetes</taxon>
        <taxon>Sordariomycetidae</taxon>
        <taxon>Sordariales</taxon>
        <taxon>Chaetomiaceae</taxon>
        <taxon>Mycothermus</taxon>
    </lineage>
</organism>
<dbReference type="Gene3D" id="4.10.240.10">
    <property type="entry name" value="Zn(2)-C6 fungal-type DNA-binding domain"/>
    <property type="match status" value="1"/>
</dbReference>
<keyword evidence="3" id="KW-0677">Repeat</keyword>
<dbReference type="InterPro" id="IPR001138">
    <property type="entry name" value="Zn2Cys6_DnaBD"/>
</dbReference>
<dbReference type="PANTHER" id="PTHR40626:SF1">
    <property type="entry name" value="TRANSCRIPTION FACTOR WITH C2H2 AND ZN(2)-CYS(6) DNA BINDING DOMAIN (EUROFUNG)"/>
    <property type="match status" value="1"/>
</dbReference>
<keyword evidence="6" id="KW-0539">Nucleus</keyword>